<keyword evidence="3" id="KW-1185">Reference proteome</keyword>
<dbReference type="VEuPathDB" id="FungiDB:BO70DRAFT_87277"/>
<gene>
    <name evidence="2" type="ORF">BO70DRAFT_87277</name>
</gene>
<evidence type="ECO:0000313" key="2">
    <source>
        <dbReference type="EMBL" id="PWY91182.1"/>
    </source>
</evidence>
<name>A0A317X0Q9_9EURO</name>
<dbReference type="RefSeq" id="XP_025403625.1">
    <property type="nucleotide sequence ID" value="XM_025548802.1"/>
</dbReference>
<evidence type="ECO:0000256" key="1">
    <source>
        <dbReference type="SAM" id="Phobius"/>
    </source>
</evidence>
<reference evidence="2 3" key="1">
    <citation type="submission" date="2016-12" db="EMBL/GenBank/DDBJ databases">
        <title>The genomes of Aspergillus section Nigri reveals drivers in fungal speciation.</title>
        <authorList>
            <consortium name="DOE Joint Genome Institute"/>
            <person name="Vesth T.C."/>
            <person name="Nybo J."/>
            <person name="Theobald S."/>
            <person name="Brandl J."/>
            <person name="Frisvad J.C."/>
            <person name="Nielsen K.F."/>
            <person name="Lyhne E.K."/>
            <person name="Kogle M.E."/>
            <person name="Kuo A."/>
            <person name="Riley R."/>
            <person name="Clum A."/>
            <person name="Nolan M."/>
            <person name="Lipzen A."/>
            <person name="Salamov A."/>
            <person name="Henrissat B."/>
            <person name="Wiebenga A."/>
            <person name="De Vries R.P."/>
            <person name="Grigoriev I.V."/>
            <person name="Mortensen U.H."/>
            <person name="Andersen M.R."/>
            <person name="Baker S.E."/>
        </authorList>
    </citation>
    <scope>NUCLEOTIDE SEQUENCE [LARGE SCALE GENOMIC DNA]</scope>
    <source>
        <strain evidence="2 3">CBS 117.55</strain>
    </source>
</reference>
<dbReference type="AlphaFoldDB" id="A0A317X0Q9"/>
<accession>A0A317X0Q9</accession>
<sequence length="108" mass="11786">MQGGGGRRISDDAISCHQLPHRGPLIFQPPALSASNPARVMTTRLTERSVSCGRPGAALDPSIHNKCQCVVRNPEHHLMDSHYLILFLFSTFCFSGYPILIVIITSGV</sequence>
<comment type="caution">
    <text evidence="2">The sequence shown here is derived from an EMBL/GenBank/DDBJ whole genome shotgun (WGS) entry which is preliminary data.</text>
</comment>
<dbReference type="GeneID" id="37071039"/>
<evidence type="ECO:0000313" key="3">
    <source>
        <dbReference type="Proteomes" id="UP000247233"/>
    </source>
</evidence>
<protein>
    <submittedName>
        <fullName evidence="2">Uncharacterized protein</fullName>
    </submittedName>
</protein>
<dbReference type="OrthoDB" id="10550447at2759"/>
<keyword evidence="1" id="KW-0472">Membrane</keyword>
<keyword evidence="1" id="KW-1133">Transmembrane helix</keyword>
<dbReference type="EMBL" id="MSFL01000002">
    <property type="protein sequence ID" value="PWY91182.1"/>
    <property type="molecule type" value="Genomic_DNA"/>
</dbReference>
<feature type="transmembrane region" description="Helical" evidence="1">
    <location>
        <begin position="83"/>
        <end position="104"/>
    </location>
</feature>
<proteinExistence type="predicted"/>
<organism evidence="2 3">
    <name type="scientific">Aspergillus heteromorphus CBS 117.55</name>
    <dbReference type="NCBI Taxonomy" id="1448321"/>
    <lineage>
        <taxon>Eukaryota</taxon>
        <taxon>Fungi</taxon>
        <taxon>Dikarya</taxon>
        <taxon>Ascomycota</taxon>
        <taxon>Pezizomycotina</taxon>
        <taxon>Eurotiomycetes</taxon>
        <taxon>Eurotiomycetidae</taxon>
        <taxon>Eurotiales</taxon>
        <taxon>Aspergillaceae</taxon>
        <taxon>Aspergillus</taxon>
        <taxon>Aspergillus subgen. Circumdati</taxon>
    </lineage>
</organism>
<keyword evidence="1" id="KW-0812">Transmembrane</keyword>
<dbReference type="Proteomes" id="UP000247233">
    <property type="component" value="Unassembled WGS sequence"/>
</dbReference>